<comment type="pathway">
    <text evidence="1 8 9">Porphyrin-containing compound metabolism; protoporphyrin-IX biosynthesis; coproporphyrinogen-III from 5-aminolevulinate: step 4/4.</text>
</comment>
<dbReference type="EMBL" id="NXLQ01000009">
    <property type="protein sequence ID" value="RDU65895.1"/>
    <property type="molecule type" value="Genomic_DNA"/>
</dbReference>
<feature type="binding site" evidence="8">
    <location>
        <position position="202"/>
    </location>
    <ligand>
        <name>substrate</name>
    </ligand>
</feature>
<dbReference type="Pfam" id="PF01208">
    <property type="entry name" value="URO-D"/>
    <property type="match status" value="1"/>
</dbReference>
<evidence type="ECO:0000256" key="2">
    <source>
        <dbReference type="ARBA" id="ARBA00009935"/>
    </source>
</evidence>
<dbReference type="PROSITE" id="PS00907">
    <property type="entry name" value="UROD_2"/>
    <property type="match status" value="1"/>
</dbReference>
<feature type="binding site" evidence="8">
    <location>
        <begin position="21"/>
        <end position="25"/>
    </location>
    <ligand>
        <name>substrate</name>
    </ligand>
</feature>
<evidence type="ECO:0000256" key="8">
    <source>
        <dbReference type="HAMAP-Rule" id="MF_00218"/>
    </source>
</evidence>
<dbReference type="PANTHER" id="PTHR21091">
    <property type="entry name" value="METHYLTETRAHYDROFOLATE:HOMOCYSTEINE METHYLTRANSFERASE RELATED"/>
    <property type="match status" value="1"/>
</dbReference>
<dbReference type="Gene3D" id="3.20.20.210">
    <property type="match status" value="1"/>
</dbReference>
<dbReference type="GO" id="GO:0005829">
    <property type="term" value="C:cytosol"/>
    <property type="evidence" value="ECO:0007669"/>
    <property type="project" value="TreeGrafter"/>
</dbReference>
<dbReference type="InterPro" id="IPR038071">
    <property type="entry name" value="UROD/MetE-like_sf"/>
</dbReference>
<feature type="site" description="Transition state stabilizer" evidence="8">
    <location>
        <position position="71"/>
    </location>
</feature>
<protein>
    <recommendedName>
        <fullName evidence="3 8">Uroporphyrinogen decarboxylase</fullName>
        <shortName evidence="8">UPD</shortName>
        <shortName evidence="8">URO-D</shortName>
        <ecNumber evidence="3 8">4.1.1.37</ecNumber>
    </recommendedName>
</protein>
<dbReference type="HAMAP" id="MF_00218">
    <property type="entry name" value="URO_D"/>
    <property type="match status" value="1"/>
</dbReference>
<dbReference type="PROSITE" id="PS00906">
    <property type="entry name" value="UROD_1"/>
    <property type="match status" value="1"/>
</dbReference>
<evidence type="ECO:0000256" key="6">
    <source>
        <dbReference type="ARBA" id="ARBA00023239"/>
    </source>
</evidence>
<keyword evidence="7 8" id="KW-0627">Porphyrin biosynthesis</keyword>
<evidence type="ECO:0000259" key="12">
    <source>
        <dbReference type="PROSITE" id="PS00907"/>
    </source>
</evidence>
<dbReference type="PANTHER" id="PTHR21091:SF169">
    <property type="entry name" value="UROPORPHYRINOGEN DECARBOXYLASE"/>
    <property type="match status" value="1"/>
</dbReference>
<dbReference type="FunFam" id="3.20.20.210:FF:000007">
    <property type="entry name" value="Uroporphyrinogen decarboxylase"/>
    <property type="match status" value="1"/>
</dbReference>
<dbReference type="InterPro" id="IPR000257">
    <property type="entry name" value="Uroporphyrinogen_deCOase"/>
</dbReference>
<feature type="domain" description="Uroporphyrinogen decarboxylase (URO-D)" evidence="12">
    <location>
        <begin position="135"/>
        <end position="151"/>
    </location>
</feature>
<comment type="catalytic activity">
    <reaction evidence="8 9">
        <text>uroporphyrinogen III + 4 H(+) = coproporphyrinogen III + 4 CO2</text>
        <dbReference type="Rhea" id="RHEA:19865"/>
        <dbReference type="ChEBI" id="CHEBI:15378"/>
        <dbReference type="ChEBI" id="CHEBI:16526"/>
        <dbReference type="ChEBI" id="CHEBI:57308"/>
        <dbReference type="ChEBI" id="CHEBI:57309"/>
        <dbReference type="EC" id="4.1.1.37"/>
    </reaction>
</comment>
<dbReference type="UniPathway" id="UPA00251">
    <property type="reaction ID" value="UER00321"/>
</dbReference>
<feature type="domain" description="Uroporphyrinogen decarboxylase (URO-D)" evidence="11">
    <location>
        <begin position="16"/>
        <end position="25"/>
    </location>
</feature>
<evidence type="ECO:0000256" key="3">
    <source>
        <dbReference type="ARBA" id="ARBA00012288"/>
    </source>
</evidence>
<evidence type="ECO:0000313" key="14">
    <source>
        <dbReference type="Proteomes" id="UP000256379"/>
    </source>
</evidence>
<dbReference type="SUPFAM" id="SSF51726">
    <property type="entry name" value="UROD/MetE-like"/>
    <property type="match status" value="1"/>
</dbReference>
<evidence type="ECO:0000256" key="4">
    <source>
        <dbReference type="ARBA" id="ARBA00022490"/>
    </source>
</evidence>
<gene>
    <name evidence="8" type="primary">hemE</name>
    <name evidence="13" type="ORF">CQA53_05465</name>
</gene>
<feature type="binding site" evidence="8">
    <location>
        <position position="71"/>
    </location>
    <ligand>
        <name>substrate</name>
    </ligand>
</feature>
<accession>A0A3D8ILR1</accession>
<dbReference type="RefSeq" id="WP_115543012.1">
    <property type="nucleotide sequence ID" value="NZ_NXLQ01000009.1"/>
</dbReference>
<reference evidence="13 14" key="1">
    <citation type="submission" date="2018-04" db="EMBL/GenBank/DDBJ databases">
        <title>Novel Campyloabacter and Helicobacter Species and Strains.</title>
        <authorList>
            <person name="Mannion A.J."/>
            <person name="Shen Z."/>
            <person name="Fox J.G."/>
        </authorList>
    </citation>
    <scope>NUCLEOTIDE SEQUENCE [LARGE SCALE GENOMIC DNA]</scope>
    <source>
        <strain evidence="13 14">MIT 17-337</strain>
    </source>
</reference>
<keyword evidence="6 8" id="KW-0456">Lyase</keyword>
<dbReference type="CDD" id="cd00717">
    <property type="entry name" value="URO-D"/>
    <property type="match status" value="1"/>
</dbReference>
<dbReference type="InterPro" id="IPR006361">
    <property type="entry name" value="Uroporphyrinogen_deCO2ase_HemE"/>
</dbReference>
<keyword evidence="5 8" id="KW-0210">Decarboxylase</keyword>
<dbReference type="EC" id="4.1.1.37" evidence="3 8"/>
<organism evidence="13 14">
    <name type="scientific">Helicobacter didelphidarum</name>
    <dbReference type="NCBI Taxonomy" id="2040648"/>
    <lineage>
        <taxon>Bacteria</taxon>
        <taxon>Pseudomonadati</taxon>
        <taxon>Campylobacterota</taxon>
        <taxon>Epsilonproteobacteria</taxon>
        <taxon>Campylobacterales</taxon>
        <taxon>Helicobacteraceae</taxon>
        <taxon>Helicobacter</taxon>
    </lineage>
</organism>
<sequence>MIFVDACLRKKTPYTPIWMMRQAGRYLTEYRNTRLKAKNFLDLCQQVPLATEVTLQPIEILDVDAAILFSDILVVPYEMGLELEFKENFGPKFLQTIQGKDSLLTLRENAYKRLEYVYDCVSSVRKKLSKDKALIGFSGAPWTLATYMIEGCGSKSYEKSKKMLYSDKHTMHTLLEKISSEIKQYLAMQIKAGADAVMLFDSWANALEATKYLEFGWKYLQDITSYLKTEYGEIPIIIFPRGVGAFLESLEGKFDVLGIDWQISMKEAKRKVGSKFVLQGNLEPARLYDYNEMEQGVKEIVEVMQNRGHIFNLGHGMIKDLPRVNAIQLVKLVREISSKYA</sequence>
<comment type="function">
    <text evidence="8">Catalyzes the decarboxylation of four acetate groups of uroporphyrinogen-III to yield coproporphyrinogen-III.</text>
</comment>
<proteinExistence type="inferred from homology"/>
<name>A0A3D8ILR1_9HELI</name>
<keyword evidence="4 8" id="KW-0963">Cytoplasm</keyword>
<dbReference type="Proteomes" id="UP000256379">
    <property type="component" value="Unassembled WGS sequence"/>
</dbReference>
<evidence type="ECO:0000256" key="10">
    <source>
        <dbReference type="RuleBase" id="RU004169"/>
    </source>
</evidence>
<dbReference type="GO" id="GO:0004853">
    <property type="term" value="F:uroporphyrinogen decarboxylase activity"/>
    <property type="evidence" value="ECO:0007669"/>
    <property type="project" value="UniProtKB-UniRule"/>
</dbReference>
<evidence type="ECO:0000313" key="13">
    <source>
        <dbReference type="EMBL" id="RDU65895.1"/>
    </source>
</evidence>
<evidence type="ECO:0000256" key="1">
    <source>
        <dbReference type="ARBA" id="ARBA00004804"/>
    </source>
</evidence>
<evidence type="ECO:0000256" key="5">
    <source>
        <dbReference type="ARBA" id="ARBA00022793"/>
    </source>
</evidence>
<evidence type="ECO:0000259" key="11">
    <source>
        <dbReference type="PROSITE" id="PS00906"/>
    </source>
</evidence>
<feature type="binding site" evidence="8">
    <location>
        <position position="315"/>
    </location>
    <ligand>
        <name>substrate</name>
    </ligand>
</feature>
<dbReference type="NCBIfam" id="TIGR01464">
    <property type="entry name" value="hemE"/>
    <property type="match status" value="1"/>
</dbReference>
<comment type="subcellular location">
    <subcellularLocation>
        <location evidence="8">Cytoplasm</location>
    </subcellularLocation>
</comment>
<comment type="subunit">
    <text evidence="8">Homodimer.</text>
</comment>
<comment type="caution">
    <text evidence="8">Lacks conserved residue(s) required for the propagation of feature annotation.</text>
</comment>
<comment type="similarity">
    <text evidence="2 8 10">Belongs to the uroporphyrinogen decarboxylase family.</text>
</comment>
<evidence type="ECO:0000256" key="7">
    <source>
        <dbReference type="ARBA" id="ARBA00023244"/>
    </source>
</evidence>
<feature type="binding site" evidence="8">
    <location>
        <position position="147"/>
    </location>
    <ligand>
        <name>substrate</name>
    </ligand>
</feature>
<keyword evidence="14" id="KW-1185">Reference proteome</keyword>
<evidence type="ECO:0000256" key="9">
    <source>
        <dbReference type="RuleBase" id="RU000554"/>
    </source>
</evidence>
<dbReference type="OrthoDB" id="9806656at2"/>
<dbReference type="AlphaFoldDB" id="A0A3D8ILR1"/>
<dbReference type="GO" id="GO:0019353">
    <property type="term" value="P:protoporphyrinogen IX biosynthetic process from glutamate"/>
    <property type="evidence" value="ECO:0007669"/>
    <property type="project" value="TreeGrafter"/>
</dbReference>
<comment type="caution">
    <text evidence="13">The sequence shown here is derived from an EMBL/GenBank/DDBJ whole genome shotgun (WGS) entry which is preliminary data.</text>
</comment>